<evidence type="ECO:0000313" key="2">
    <source>
        <dbReference type="Proteomes" id="UP000008311"/>
    </source>
</evidence>
<keyword evidence="2" id="KW-1185">Reference proteome</keyword>
<proteinExistence type="predicted"/>
<gene>
    <name evidence="1" type="ORF">RCOM_1306100</name>
</gene>
<dbReference type="AlphaFoldDB" id="B9RXZ8"/>
<sequence length="76" mass="8993">MVVVRMIKRNIEVKRKRDGWSRNASLSLSTTKRTSGTVVSSELDEFRWEEKEERHKKEGENCMFWHCIFHIAVVGL</sequence>
<accession>B9RXZ8</accession>
<dbReference type="EMBL" id="EQ973829">
    <property type="protein sequence ID" value="EEF43759.1"/>
    <property type="molecule type" value="Genomic_DNA"/>
</dbReference>
<dbReference type="InParanoid" id="B9RXZ8"/>
<reference evidence="2" key="1">
    <citation type="journal article" date="2010" name="Nat. Biotechnol.">
        <title>Draft genome sequence of the oilseed species Ricinus communis.</title>
        <authorList>
            <person name="Chan A.P."/>
            <person name="Crabtree J."/>
            <person name="Zhao Q."/>
            <person name="Lorenzi H."/>
            <person name="Orvis J."/>
            <person name="Puiu D."/>
            <person name="Melake-Berhan A."/>
            <person name="Jones K.M."/>
            <person name="Redman J."/>
            <person name="Chen G."/>
            <person name="Cahoon E.B."/>
            <person name="Gedil M."/>
            <person name="Stanke M."/>
            <person name="Haas B.J."/>
            <person name="Wortman J.R."/>
            <person name="Fraser-Liggett C.M."/>
            <person name="Ravel J."/>
            <person name="Rabinowicz P.D."/>
        </authorList>
    </citation>
    <scope>NUCLEOTIDE SEQUENCE [LARGE SCALE GENOMIC DNA]</scope>
    <source>
        <strain evidence="2">cv. Hale</strain>
    </source>
</reference>
<organism evidence="1 2">
    <name type="scientific">Ricinus communis</name>
    <name type="common">Castor bean</name>
    <dbReference type="NCBI Taxonomy" id="3988"/>
    <lineage>
        <taxon>Eukaryota</taxon>
        <taxon>Viridiplantae</taxon>
        <taxon>Streptophyta</taxon>
        <taxon>Embryophyta</taxon>
        <taxon>Tracheophyta</taxon>
        <taxon>Spermatophyta</taxon>
        <taxon>Magnoliopsida</taxon>
        <taxon>eudicotyledons</taxon>
        <taxon>Gunneridae</taxon>
        <taxon>Pentapetalae</taxon>
        <taxon>rosids</taxon>
        <taxon>fabids</taxon>
        <taxon>Malpighiales</taxon>
        <taxon>Euphorbiaceae</taxon>
        <taxon>Acalyphoideae</taxon>
        <taxon>Acalypheae</taxon>
        <taxon>Ricinus</taxon>
    </lineage>
</organism>
<name>B9RXZ8_RICCO</name>
<evidence type="ECO:0000313" key="1">
    <source>
        <dbReference type="EMBL" id="EEF43759.1"/>
    </source>
</evidence>
<protein>
    <submittedName>
        <fullName evidence="1">Uncharacterized protein</fullName>
    </submittedName>
</protein>
<dbReference type="Proteomes" id="UP000008311">
    <property type="component" value="Unassembled WGS sequence"/>
</dbReference>